<comment type="caution">
    <text evidence="5">The sequence shown here is derived from an EMBL/GenBank/DDBJ whole genome shotgun (WGS) entry which is preliminary data.</text>
</comment>
<dbReference type="GO" id="GO:0020037">
    <property type="term" value="F:heme binding"/>
    <property type="evidence" value="ECO:0007669"/>
    <property type="project" value="InterPro"/>
</dbReference>
<dbReference type="GO" id="GO:0016705">
    <property type="term" value="F:oxidoreductase activity, acting on paired donors, with incorporation or reduction of molecular oxygen"/>
    <property type="evidence" value="ECO:0007669"/>
    <property type="project" value="InterPro"/>
</dbReference>
<evidence type="ECO:0000256" key="4">
    <source>
        <dbReference type="ARBA" id="ARBA00023136"/>
    </source>
</evidence>
<dbReference type="Gene3D" id="1.10.630.10">
    <property type="entry name" value="Cytochrome P450"/>
    <property type="match status" value="1"/>
</dbReference>
<dbReference type="InterPro" id="IPR001128">
    <property type="entry name" value="Cyt_P450"/>
</dbReference>
<dbReference type="SUPFAM" id="SSF48264">
    <property type="entry name" value="Cytochrome P450"/>
    <property type="match status" value="1"/>
</dbReference>
<evidence type="ECO:0000256" key="1">
    <source>
        <dbReference type="ARBA" id="ARBA00004586"/>
    </source>
</evidence>
<dbReference type="InterPro" id="IPR036396">
    <property type="entry name" value="Cyt_P450_sf"/>
</dbReference>
<dbReference type="InterPro" id="IPR050196">
    <property type="entry name" value="Cytochrome_P450_Monoox"/>
</dbReference>
<accession>A0A1R1YN64</accession>
<evidence type="ECO:0000256" key="3">
    <source>
        <dbReference type="ARBA" id="ARBA00022824"/>
    </source>
</evidence>
<gene>
    <name evidence="5" type="ORF">AYI69_g2184</name>
</gene>
<dbReference type="Proteomes" id="UP000187429">
    <property type="component" value="Unassembled WGS sequence"/>
</dbReference>
<proteinExistence type="inferred from homology"/>
<keyword evidence="4" id="KW-0472">Membrane</keyword>
<dbReference type="EMBL" id="LSSM01000624">
    <property type="protein sequence ID" value="OMJ28338.1"/>
    <property type="molecule type" value="Genomic_DNA"/>
</dbReference>
<name>A0A1R1YN64_9FUNG</name>
<keyword evidence="6" id="KW-1185">Reference proteome</keyword>
<comment type="similarity">
    <text evidence="2">Belongs to the cytochrome P450 family.</text>
</comment>
<keyword evidence="3" id="KW-0256">Endoplasmic reticulum</keyword>
<evidence type="ECO:0000313" key="6">
    <source>
        <dbReference type="Proteomes" id="UP000187429"/>
    </source>
</evidence>
<dbReference type="PANTHER" id="PTHR24291:SF189">
    <property type="entry name" value="CYTOCHROME P450 4C3-RELATED"/>
    <property type="match status" value="1"/>
</dbReference>
<dbReference type="GO" id="GO:0004497">
    <property type="term" value="F:monooxygenase activity"/>
    <property type="evidence" value="ECO:0007669"/>
    <property type="project" value="InterPro"/>
</dbReference>
<dbReference type="Pfam" id="PF00067">
    <property type="entry name" value="p450"/>
    <property type="match status" value="1"/>
</dbReference>
<dbReference type="AlphaFoldDB" id="A0A1R1YN64"/>
<evidence type="ECO:0000256" key="2">
    <source>
        <dbReference type="ARBA" id="ARBA00010617"/>
    </source>
</evidence>
<reference evidence="6" key="1">
    <citation type="submission" date="2017-01" db="EMBL/GenBank/DDBJ databases">
        <authorList>
            <person name="Wang Y."/>
            <person name="White M."/>
            <person name="Kvist S."/>
            <person name="Moncalvo J.-M."/>
        </authorList>
    </citation>
    <scope>NUCLEOTIDE SEQUENCE [LARGE SCALE GENOMIC DNA]</scope>
    <source>
        <strain evidence="6">ID-206-W2</strain>
    </source>
</reference>
<dbReference type="GO" id="GO:0005506">
    <property type="term" value="F:iron ion binding"/>
    <property type="evidence" value="ECO:0007669"/>
    <property type="project" value="InterPro"/>
</dbReference>
<sequence length="132" mass="14973">MTFRSFSLISSSRLANAIVDISIRPEVYNRLLNEQKRIIEKLGDSINPKILDKMKYLDSVILESLRLSSPASHIHRKVNQDIVVSNGCLIKNGSVVSLSSFSNFRNKTIFGDDANEFVPDRHLSDNRKLKVK</sequence>
<protein>
    <submittedName>
        <fullName evidence="5">Putative cytochrome P450</fullName>
    </submittedName>
</protein>
<dbReference type="OrthoDB" id="1844152at2759"/>
<evidence type="ECO:0000313" key="5">
    <source>
        <dbReference type="EMBL" id="OMJ28338.1"/>
    </source>
</evidence>
<dbReference type="GO" id="GO:0005789">
    <property type="term" value="C:endoplasmic reticulum membrane"/>
    <property type="evidence" value="ECO:0007669"/>
    <property type="project" value="UniProtKB-SubCell"/>
</dbReference>
<comment type="subcellular location">
    <subcellularLocation>
        <location evidence="1">Endoplasmic reticulum membrane</location>
    </subcellularLocation>
</comment>
<organism evidence="5 6">
    <name type="scientific">Smittium culicis</name>
    <dbReference type="NCBI Taxonomy" id="133412"/>
    <lineage>
        <taxon>Eukaryota</taxon>
        <taxon>Fungi</taxon>
        <taxon>Fungi incertae sedis</taxon>
        <taxon>Zoopagomycota</taxon>
        <taxon>Kickxellomycotina</taxon>
        <taxon>Harpellomycetes</taxon>
        <taxon>Harpellales</taxon>
        <taxon>Legeriomycetaceae</taxon>
        <taxon>Smittium</taxon>
    </lineage>
</organism>
<dbReference type="PANTHER" id="PTHR24291">
    <property type="entry name" value="CYTOCHROME P450 FAMILY 4"/>
    <property type="match status" value="1"/>
</dbReference>